<dbReference type="EMBL" id="CP098242">
    <property type="protein sequence ID" value="WAW10414.1"/>
    <property type="molecule type" value="Genomic_DNA"/>
</dbReference>
<dbReference type="InterPro" id="IPR025906">
    <property type="entry name" value="YjfB_motility"/>
</dbReference>
<name>A0A9E9LX06_9BURK</name>
<dbReference type="Pfam" id="PF14070">
    <property type="entry name" value="YjfB_motility"/>
    <property type="match status" value="1"/>
</dbReference>
<accession>A0A9E9LX06</accession>
<keyword evidence="2" id="KW-1185">Reference proteome</keyword>
<dbReference type="Proteomes" id="UP001156215">
    <property type="component" value="Chromosome"/>
</dbReference>
<dbReference type="KEGG" id="ovb:NB640_01755"/>
<evidence type="ECO:0000313" key="1">
    <source>
        <dbReference type="EMBL" id="WAW10414.1"/>
    </source>
</evidence>
<reference evidence="1" key="1">
    <citation type="journal article" date="2022" name="Front. Microbiol.">
        <title>New perspectives on an old grouping: The genomic and phenotypic variability of Oxalobacter formigenes and the implications for calcium oxalate stone prevention.</title>
        <authorList>
            <person name="Chmiel J.A."/>
            <person name="Carr C."/>
            <person name="Stuivenberg G.A."/>
            <person name="Venema R."/>
            <person name="Chanyi R.M."/>
            <person name="Al K.F."/>
            <person name="Giguere D."/>
            <person name="Say H."/>
            <person name="Akouris P.P."/>
            <person name="Dominguez Romero S.A."/>
            <person name="Kwong A."/>
            <person name="Tai V."/>
            <person name="Koval S.F."/>
            <person name="Razvi H."/>
            <person name="Bjazevic J."/>
            <person name="Burton J.P."/>
        </authorList>
    </citation>
    <scope>NUCLEOTIDE SEQUENCE</scope>
    <source>
        <strain evidence="1">WoOx3</strain>
    </source>
</reference>
<gene>
    <name evidence="1" type="ORF">NB640_01755</name>
</gene>
<proteinExistence type="predicted"/>
<organism evidence="1 2">
    <name type="scientific">Oxalobacter vibrioformis</name>
    <dbReference type="NCBI Taxonomy" id="933080"/>
    <lineage>
        <taxon>Bacteria</taxon>
        <taxon>Pseudomonadati</taxon>
        <taxon>Pseudomonadota</taxon>
        <taxon>Betaproteobacteria</taxon>
        <taxon>Burkholderiales</taxon>
        <taxon>Oxalobacteraceae</taxon>
        <taxon>Oxalobacter</taxon>
    </lineage>
</organism>
<evidence type="ECO:0000313" key="2">
    <source>
        <dbReference type="Proteomes" id="UP001156215"/>
    </source>
</evidence>
<dbReference type="RefSeq" id="WP_269309427.1">
    <property type="nucleotide sequence ID" value="NZ_CP098242.1"/>
</dbReference>
<sequence>MDVSSIASWSTQMANEKTAVAVEVAMLKKSMDLQEMSVALLLEAVPSLPANPNIGRNVNTTA</sequence>
<protein>
    <submittedName>
        <fullName evidence="1">YjfB family protein</fullName>
    </submittedName>
</protein>
<dbReference type="AlphaFoldDB" id="A0A9E9LX06"/>